<evidence type="ECO:0000313" key="2">
    <source>
        <dbReference type="EMBL" id="KFV63784.1"/>
    </source>
</evidence>
<organism evidence="2 3">
    <name type="scientific">Dryobates pubescens</name>
    <name type="common">Downy woodpecker</name>
    <name type="synonym">Picoides pubescens</name>
    <dbReference type="NCBI Taxonomy" id="118200"/>
    <lineage>
        <taxon>Eukaryota</taxon>
        <taxon>Metazoa</taxon>
        <taxon>Chordata</taxon>
        <taxon>Craniata</taxon>
        <taxon>Vertebrata</taxon>
        <taxon>Euteleostomi</taxon>
        <taxon>Archelosauria</taxon>
        <taxon>Archosauria</taxon>
        <taxon>Dinosauria</taxon>
        <taxon>Saurischia</taxon>
        <taxon>Theropoda</taxon>
        <taxon>Coelurosauria</taxon>
        <taxon>Aves</taxon>
        <taxon>Neognathae</taxon>
        <taxon>Neoaves</taxon>
        <taxon>Telluraves</taxon>
        <taxon>Coraciimorphae</taxon>
        <taxon>Piciformes</taxon>
        <taxon>Picidae</taxon>
        <taxon>Dryobates</taxon>
    </lineage>
</organism>
<reference evidence="2 3" key="1">
    <citation type="submission" date="2014-04" db="EMBL/GenBank/DDBJ databases">
        <title>Genome evolution of avian class.</title>
        <authorList>
            <person name="Zhang G."/>
            <person name="Li C."/>
        </authorList>
    </citation>
    <scope>NUCLEOTIDE SEQUENCE [LARGE SCALE GENOMIC DNA]</scope>
    <source>
        <strain evidence="2">BGI_N307</strain>
    </source>
</reference>
<proteinExistence type="predicted"/>
<protein>
    <submittedName>
        <fullName evidence="2">Uncharacterized protein</fullName>
    </submittedName>
</protein>
<sequence>MPKLLTAPNQKGLKDLEWTQAHPHHWAEPPRGDPASKRFSPSRSMQRRSGERQQLGPGPSDPAASPCGTSRPQPRQVGTH</sequence>
<evidence type="ECO:0000256" key="1">
    <source>
        <dbReference type="SAM" id="MobiDB-lite"/>
    </source>
</evidence>
<name>A0A093GAI7_DRYPU</name>
<dbReference type="Proteomes" id="UP000053875">
    <property type="component" value="Unassembled WGS sequence"/>
</dbReference>
<gene>
    <name evidence="2" type="ORF">N307_03753</name>
</gene>
<evidence type="ECO:0000313" key="3">
    <source>
        <dbReference type="Proteomes" id="UP000053875"/>
    </source>
</evidence>
<accession>A0A093GAI7</accession>
<keyword evidence="3" id="KW-1185">Reference proteome</keyword>
<feature type="region of interest" description="Disordered" evidence="1">
    <location>
        <begin position="1"/>
        <end position="80"/>
    </location>
</feature>
<feature type="non-terminal residue" evidence="2">
    <location>
        <position position="80"/>
    </location>
</feature>
<dbReference type="AlphaFoldDB" id="A0A093GAI7"/>
<feature type="compositionally biased region" description="Basic and acidic residues" evidence="1">
    <location>
        <begin position="25"/>
        <end position="36"/>
    </location>
</feature>
<feature type="compositionally biased region" description="Polar residues" evidence="1">
    <location>
        <begin position="67"/>
        <end position="80"/>
    </location>
</feature>
<dbReference type="EMBL" id="KL215224">
    <property type="protein sequence ID" value="KFV63784.1"/>
    <property type="molecule type" value="Genomic_DNA"/>
</dbReference>